<keyword evidence="2" id="KW-1185">Reference proteome</keyword>
<evidence type="ECO:0000313" key="2">
    <source>
        <dbReference type="Proteomes" id="UP000054051"/>
    </source>
</evidence>
<reference evidence="1 2" key="1">
    <citation type="submission" date="2011-08" db="EMBL/GenBank/DDBJ databases">
        <title>The genome of the obligate endobacterium of an arbuscular mycorrhizal fungus reveals an interphylum network of nutritional interactions.</title>
        <authorList>
            <person name="Ghignone S."/>
            <person name="Salvioli A."/>
            <person name="Anca I."/>
            <person name="Lumini E."/>
            <person name="Ortu G."/>
            <person name="Petiti L."/>
            <person name="Cruveiller S."/>
            <person name="Bianciotto V."/>
            <person name="Piffanelli P."/>
            <person name="Lanfranco L."/>
            <person name="Bonfante P."/>
        </authorList>
    </citation>
    <scope>NUCLEOTIDE SEQUENCE [LARGE SCALE GENOMIC DNA]</scope>
    <source>
        <strain evidence="1 2">BEG34</strain>
    </source>
</reference>
<dbReference type="Proteomes" id="UP000054051">
    <property type="component" value="Unassembled WGS sequence"/>
</dbReference>
<protein>
    <submittedName>
        <fullName evidence="1">Uncharacterized protein</fullName>
    </submittedName>
</protein>
<gene>
    <name evidence="1" type="ORF">CAGGBEG34_330002</name>
</gene>
<dbReference type="AlphaFoldDB" id="G2JAV9"/>
<name>G2JAV9_9BURK</name>
<accession>G2JAV9</accession>
<dbReference type="STRING" id="1070319.CAGGBEG34_330002"/>
<organism evidence="1 2">
    <name type="scientific">Candidatus Glomeribacter gigasporarum BEG34</name>
    <dbReference type="NCBI Taxonomy" id="1070319"/>
    <lineage>
        <taxon>Bacteria</taxon>
        <taxon>Pseudomonadati</taxon>
        <taxon>Pseudomonadota</taxon>
        <taxon>Betaproteobacteria</taxon>
        <taxon>Burkholderiales</taxon>
        <taxon>Burkholderiaceae</taxon>
        <taxon>Candidatus Glomeribacter</taxon>
    </lineage>
</organism>
<comment type="caution">
    <text evidence="1">The sequence shown here is derived from an EMBL/GenBank/DDBJ whole genome shotgun (WGS) entry which is preliminary data.</text>
</comment>
<dbReference type="InterPro" id="IPR021266">
    <property type="entry name" value="Kdo_hydroxlase"/>
</dbReference>
<sequence>MKHFDTTATLSCGPLLSFSAHNWQADFSSEERAAALNGLEDGQILFLPNLKFSLNPEEHALFTADYSDPKAKNISYHPTADTLRGATGSSQNLSLLKRIIRRFHVQATGFIKPYFPPTL</sequence>
<dbReference type="OrthoDB" id="21302at2"/>
<dbReference type="Pfam" id="PF11004">
    <property type="entry name" value="Kdo_hydroxy"/>
    <property type="match status" value="1"/>
</dbReference>
<proteinExistence type="predicted"/>
<dbReference type="EMBL" id="CAFB01000051">
    <property type="protein sequence ID" value="CCD29911.1"/>
    <property type="molecule type" value="Genomic_DNA"/>
</dbReference>
<evidence type="ECO:0000313" key="1">
    <source>
        <dbReference type="EMBL" id="CCD29911.1"/>
    </source>
</evidence>